<organism evidence="1">
    <name type="scientific">Myoviridae sp. ctiil21</name>
    <dbReference type="NCBI Taxonomy" id="2825153"/>
    <lineage>
        <taxon>Viruses</taxon>
        <taxon>Duplodnaviria</taxon>
        <taxon>Heunggongvirae</taxon>
        <taxon>Uroviricota</taxon>
        <taxon>Caudoviricetes</taxon>
    </lineage>
</organism>
<name>A0A8S5P6D6_9CAUD</name>
<protein>
    <submittedName>
        <fullName evidence="1">Uncharacterized protein</fullName>
    </submittedName>
</protein>
<reference evidence="1" key="1">
    <citation type="journal article" date="2021" name="Proc. Natl. Acad. Sci. U.S.A.">
        <title>A Catalog of Tens of Thousands of Viruses from Human Metagenomes Reveals Hidden Associations with Chronic Diseases.</title>
        <authorList>
            <person name="Tisza M.J."/>
            <person name="Buck C.B."/>
        </authorList>
    </citation>
    <scope>NUCLEOTIDE SEQUENCE</scope>
    <source>
        <strain evidence="1">Ctiil21</strain>
    </source>
</reference>
<sequence length="112" mass="13040">MMNKMDRLLKQLNPGEMYLVDRWKKKAKADDAIRNASPDQQAASLAISLTYFYRKKALEARGGKGGAIEIWNIQRGDRWREEEILNGSDGLFPLFEKGDFDTVYDFETQYKR</sequence>
<evidence type="ECO:0000313" key="1">
    <source>
        <dbReference type="EMBL" id="DAE02216.1"/>
    </source>
</evidence>
<dbReference type="EMBL" id="BK015343">
    <property type="protein sequence ID" value="DAE02216.1"/>
    <property type="molecule type" value="Genomic_DNA"/>
</dbReference>
<proteinExistence type="predicted"/>
<accession>A0A8S5P6D6</accession>